<dbReference type="AlphaFoldDB" id="A0A382D0U4"/>
<protein>
    <submittedName>
        <fullName evidence="1">Uncharacterized protein</fullName>
    </submittedName>
</protein>
<evidence type="ECO:0000313" key="1">
    <source>
        <dbReference type="EMBL" id="SVB32096.1"/>
    </source>
</evidence>
<proteinExistence type="predicted"/>
<reference evidence="1" key="1">
    <citation type="submission" date="2018-05" db="EMBL/GenBank/DDBJ databases">
        <authorList>
            <person name="Lanie J.A."/>
            <person name="Ng W.-L."/>
            <person name="Kazmierczak K.M."/>
            <person name="Andrzejewski T.M."/>
            <person name="Davidsen T.M."/>
            <person name="Wayne K.J."/>
            <person name="Tettelin H."/>
            <person name="Glass J.I."/>
            <person name="Rusch D."/>
            <person name="Podicherti R."/>
            <person name="Tsui H.-C.T."/>
            <person name="Winkler M.E."/>
        </authorList>
    </citation>
    <scope>NUCLEOTIDE SEQUENCE</scope>
</reference>
<accession>A0A382D0U4</accession>
<dbReference type="EMBL" id="UINC01037107">
    <property type="protein sequence ID" value="SVB32096.1"/>
    <property type="molecule type" value="Genomic_DNA"/>
</dbReference>
<name>A0A382D0U4_9ZZZZ</name>
<gene>
    <name evidence="1" type="ORF">METZ01_LOCUS184950</name>
</gene>
<sequence length="36" mass="4112">MYKIKLTESLFPPQTNGELSDVTVGELFNLLHFLLC</sequence>
<organism evidence="1">
    <name type="scientific">marine metagenome</name>
    <dbReference type="NCBI Taxonomy" id="408172"/>
    <lineage>
        <taxon>unclassified sequences</taxon>
        <taxon>metagenomes</taxon>
        <taxon>ecological metagenomes</taxon>
    </lineage>
</organism>